<evidence type="ECO:0000256" key="3">
    <source>
        <dbReference type="ARBA" id="ARBA00023125"/>
    </source>
</evidence>
<gene>
    <name evidence="5" type="ORF">S03H2_57950</name>
</gene>
<comment type="caution">
    <text evidence="5">The sequence shown here is derived from an EMBL/GenBank/DDBJ whole genome shotgun (WGS) entry which is preliminary data.</text>
</comment>
<dbReference type="SUPFAM" id="SSF88723">
    <property type="entry name" value="PIN domain-like"/>
    <property type="match status" value="1"/>
</dbReference>
<dbReference type="FunFam" id="1.10.150.20:FF:000003">
    <property type="entry name" value="DNA polymerase I"/>
    <property type="match status" value="1"/>
</dbReference>
<evidence type="ECO:0000256" key="1">
    <source>
        <dbReference type="ARBA" id="ARBA00022722"/>
    </source>
</evidence>
<organism evidence="5">
    <name type="scientific">marine sediment metagenome</name>
    <dbReference type="NCBI Taxonomy" id="412755"/>
    <lineage>
        <taxon>unclassified sequences</taxon>
        <taxon>metagenomes</taxon>
        <taxon>ecological metagenomes</taxon>
    </lineage>
</organism>
<feature type="non-terminal residue" evidence="5">
    <location>
        <position position="250"/>
    </location>
</feature>
<accession>X1JUW4</accession>
<keyword evidence="2" id="KW-0378">Hydrolase</keyword>
<dbReference type="InterPro" id="IPR020046">
    <property type="entry name" value="5-3_exonucl_a-hlix_arch_N"/>
</dbReference>
<dbReference type="GO" id="GO:0008409">
    <property type="term" value="F:5'-3' exonuclease activity"/>
    <property type="evidence" value="ECO:0007669"/>
    <property type="project" value="InterPro"/>
</dbReference>
<dbReference type="SUPFAM" id="SSF47807">
    <property type="entry name" value="5' to 3' exonuclease, C-terminal subdomain"/>
    <property type="match status" value="1"/>
</dbReference>
<dbReference type="PANTHER" id="PTHR42646:SF2">
    <property type="entry name" value="5'-3' EXONUCLEASE FAMILY PROTEIN"/>
    <property type="match status" value="1"/>
</dbReference>
<dbReference type="GO" id="GO:0017108">
    <property type="term" value="F:5'-flap endonuclease activity"/>
    <property type="evidence" value="ECO:0007669"/>
    <property type="project" value="InterPro"/>
</dbReference>
<dbReference type="CDD" id="cd09898">
    <property type="entry name" value="H3TH_53EXO"/>
    <property type="match status" value="1"/>
</dbReference>
<keyword evidence="1" id="KW-0540">Nuclease</keyword>
<feature type="domain" description="5'-3' exonuclease" evidence="4">
    <location>
        <begin position="2"/>
        <end position="250"/>
    </location>
</feature>
<protein>
    <recommendedName>
        <fullName evidence="4">5'-3' exonuclease domain-containing protein</fullName>
    </recommendedName>
</protein>
<dbReference type="InterPro" id="IPR020045">
    <property type="entry name" value="DNA_polI_H3TH"/>
</dbReference>
<dbReference type="Gene3D" id="3.40.50.1010">
    <property type="entry name" value="5'-nuclease"/>
    <property type="match status" value="1"/>
</dbReference>
<dbReference type="Pfam" id="PF02739">
    <property type="entry name" value="5_3_exonuc_N"/>
    <property type="match status" value="1"/>
</dbReference>
<dbReference type="InterPro" id="IPR038969">
    <property type="entry name" value="FEN"/>
</dbReference>
<dbReference type="AlphaFoldDB" id="X1JUW4"/>
<dbReference type="InterPro" id="IPR036279">
    <property type="entry name" value="5-3_exonuclease_C_sf"/>
</dbReference>
<sequence>LVHRAFHALPPLTVSKTGEMVSAVYGFALMLLKTINELKPTHYAIAFDKEAPTFRHQLFDQYKAQRPPTPDELVNQLGRVRQLVEAFRIPIFELDDYEADDVLGTLSHQASRQDIDTIIVTGDADAMQLVSPKVKVLTPKKAFGDTMLYDEAAVSQKYGVEPGQIADFKGLVGDTSDNIPGVPNIGPVTAAKLLRQFGSIEQIYARIDEVTPAKLQTLLRENEALARQSKELATIVTQTPVTLNLDDCQV</sequence>
<feature type="non-terminal residue" evidence="5">
    <location>
        <position position="1"/>
    </location>
</feature>
<dbReference type="GO" id="GO:0033567">
    <property type="term" value="P:DNA replication, Okazaki fragment processing"/>
    <property type="evidence" value="ECO:0007669"/>
    <property type="project" value="InterPro"/>
</dbReference>
<proteinExistence type="predicted"/>
<dbReference type="EMBL" id="BARU01037165">
    <property type="protein sequence ID" value="GAH85210.1"/>
    <property type="molecule type" value="Genomic_DNA"/>
</dbReference>
<dbReference type="PANTHER" id="PTHR42646">
    <property type="entry name" value="FLAP ENDONUCLEASE XNI"/>
    <property type="match status" value="1"/>
</dbReference>
<dbReference type="InterPro" id="IPR002421">
    <property type="entry name" value="5-3_exonuclease"/>
</dbReference>
<evidence type="ECO:0000256" key="2">
    <source>
        <dbReference type="ARBA" id="ARBA00022801"/>
    </source>
</evidence>
<evidence type="ECO:0000313" key="5">
    <source>
        <dbReference type="EMBL" id="GAH85210.1"/>
    </source>
</evidence>
<dbReference type="SMART" id="SM00279">
    <property type="entry name" value="HhH2"/>
    <property type="match status" value="1"/>
</dbReference>
<dbReference type="InterPro" id="IPR029060">
    <property type="entry name" value="PIN-like_dom_sf"/>
</dbReference>
<name>X1JUW4_9ZZZZ</name>
<keyword evidence="3" id="KW-0238">DNA-binding</keyword>
<dbReference type="InterPro" id="IPR008918">
    <property type="entry name" value="HhH2"/>
</dbReference>
<dbReference type="Pfam" id="PF01367">
    <property type="entry name" value="5_3_exonuc"/>
    <property type="match status" value="1"/>
</dbReference>
<evidence type="ECO:0000259" key="4">
    <source>
        <dbReference type="SMART" id="SM00475"/>
    </source>
</evidence>
<dbReference type="Gene3D" id="1.10.150.20">
    <property type="entry name" value="5' to 3' exonuclease, C-terminal subdomain"/>
    <property type="match status" value="1"/>
</dbReference>
<reference evidence="5" key="1">
    <citation type="journal article" date="2014" name="Front. Microbiol.">
        <title>High frequency of phylogenetically diverse reductive dehalogenase-homologous genes in deep subseafloor sedimentary metagenomes.</title>
        <authorList>
            <person name="Kawai M."/>
            <person name="Futagami T."/>
            <person name="Toyoda A."/>
            <person name="Takaki Y."/>
            <person name="Nishi S."/>
            <person name="Hori S."/>
            <person name="Arai W."/>
            <person name="Tsubouchi T."/>
            <person name="Morono Y."/>
            <person name="Uchiyama I."/>
            <person name="Ito T."/>
            <person name="Fujiyama A."/>
            <person name="Inagaki F."/>
            <person name="Takami H."/>
        </authorList>
    </citation>
    <scope>NUCLEOTIDE SEQUENCE</scope>
    <source>
        <strain evidence="5">Expedition CK06-06</strain>
    </source>
</reference>
<dbReference type="SMART" id="SM00475">
    <property type="entry name" value="53EXOc"/>
    <property type="match status" value="1"/>
</dbReference>
<dbReference type="GO" id="GO:0003677">
    <property type="term" value="F:DNA binding"/>
    <property type="evidence" value="ECO:0007669"/>
    <property type="project" value="UniProtKB-KW"/>
</dbReference>
<dbReference type="CDD" id="cd09859">
    <property type="entry name" value="PIN_53EXO"/>
    <property type="match status" value="1"/>
</dbReference>